<dbReference type="SUPFAM" id="SSF46785">
    <property type="entry name" value="Winged helix' DNA-binding domain"/>
    <property type="match status" value="1"/>
</dbReference>
<feature type="domain" description="HTH gntR-type" evidence="4">
    <location>
        <begin position="16"/>
        <end position="84"/>
    </location>
</feature>
<dbReference type="InterPro" id="IPR011711">
    <property type="entry name" value="GntR_C"/>
</dbReference>
<dbReference type="Pfam" id="PF07729">
    <property type="entry name" value="FCD"/>
    <property type="match status" value="1"/>
</dbReference>
<dbReference type="Proteomes" id="UP000006512">
    <property type="component" value="Unassembled WGS sequence"/>
</dbReference>
<dbReference type="RefSeq" id="WP_006274879.1">
    <property type="nucleotide sequence ID" value="NZ_GL883080.1"/>
</dbReference>
<gene>
    <name evidence="5" type="ORF">ABI_41070</name>
</gene>
<evidence type="ECO:0000313" key="6">
    <source>
        <dbReference type="Proteomes" id="UP000006512"/>
    </source>
</evidence>
<keyword evidence="6" id="KW-1185">Reference proteome</keyword>
<evidence type="ECO:0000256" key="1">
    <source>
        <dbReference type="ARBA" id="ARBA00023015"/>
    </source>
</evidence>
<dbReference type="PANTHER" id="PTHR43537:SF44">
    <property type="entry name" value="GNTR FAMILY REGULATORY PROTEIN"/>
    <property type="match status" value="1"/>
</dbReference>
<dbReference type="InterPro" id="IPR036388">
    <property type="entry name" value="WH-like_DNA-bd_sf"/>
</dbReference>
<keyword evidence="3" id="KW-0804">Transcription</keyword>
<organism evidence="5 6">
    <name type="scientific">Asticcacaulis biprosthecium C19</name>
    <dbReference type="NCBI Taxonomy" id="715226"/>
    <lineage>
        <taxon>Bacteria</taxon>
        <taxon>Pseudomonadati</taxon>
        <taxon>Pseudomonadota</taxon>
        <taxon>Alphaproteobacteria</taxon>
        <taxon>Caulobacterales</taxon>
        <taxon>Caulobacteraceae</taxon>
        <taxon>Asticcacaulis</taxon>
    </lineage>
</organism>
<name>F4QSG4_9CAUL</name>
<dbReference type="PANTHER" id="PTHR43537">
    <property type="entry name" value="TRANSCRIPTIONAL REGULATOR, GNTR FAMILY"/>
    <property type="match status" value="1"/>
</dbReference>
<dbReference type="AlphaFoldDB" id="F4QSG4"/>
<keyword evidence="2" id="KW-0238">DNA-binding</keyword>
<evidence type="ECO:0000313" key="5">
    <source>
        <dbReference type="EMBL" id="EGF89684.1"/>
    </source>
</evidence>
<dbReference type="SMART" id="SM00345">
    <property type="entry name" value="HTH_GNTR"/>
    <property type="match status" value="1"/>
</dbReference>
<dbReference type="InterPro" id="IPR036390">
    <property type="entry name" value="WH_DNA-bd_sf"/>
</dbReference>
<reference evidence="6" key="1">
    <citation type="submission" date="2011-03" db="EMBL/GenBank/DDBJ databases">
        <title>Draft genome sequence of Brevundimonas diminuta.</title>
        <authorList>
            <person name="Brown P.J.B."/>
            <person name="Buechlein A."/>
            <person name="Hemmerich C."/>
            <person name="Brun Y.V."/>
        </authorList>
    </citation>
    <scope>NUCLEOTIDE SEQUENCE [LARGE SCALE GENOMIC DNA]</scope>
    <source>
        <strain evidence="6">C19</strain>
    </source>
</reference>
<dbReference type="SUPFAM" id="SSF48008">
    <property type="entry name" value="GntR ligand-binding domain-like"/>
    <property type="match status" value="1"/>
</dbReference>
<dbReference type="eggNOG" id="COG2186">
    <property type="taxonomic scope" value="Bacteria"/>
</dbReference>
<dbReference type="GO" id="GO:0003700">
    <property type="term" value="F:DNA-binding transcription factor activity"/>
    <property type="evidence" value="ECO:0007669"/>
    <property type="project" value="InterPro"/>
</dbReference>
<dbReference type="SMART" id="SM00895">
    <property type="entry name" value="FCD"/>
    <property type="match status" value="1"/>
</dbReference>
<dbReference type="EMBL" id="GL883080">
    <property type="protein sequence ID" value="EGF89684.1"/>
    <property type="molecule type" value="Genomic_DNA"/>
</dbReference>
<sequence length="244" mass="26701">MTGSAALSARNARRRPRLAAAVVEDLVTAIVTEVYAAGSALPPENVLCDMFEVSRTVIREATTALTEKGLVVSQQGRGTIVQDSVRWSLLDPMVLAALFQRDDGLVYLDNLIEIRTALEASMAAKAAERLTADDAAELTGQLEKLDALLGTPAAYVHEDVRFHDIIMRISGDRLSEAIINSIQGKALKNISYSGKLNVEHIRDTHAAHKQVYDAIMKRDGEGAARAMREHIQGSWKKRRPTSLK</sequence>
<dbReference type="HOGENOM" id="CLU_017584_5_1_5"/>
<proteinExistence type="predicted"/>
<protein>
    <submittedName>
        <fullName evidence="5">Bacterial regulatory protein, gntR family protein</fullName>
    </submittedName>
</protein>
<dbReference type="PROSITE" id="PS50949">
    <property type="entry name" value="HTH_GNTR"/>
    <property type="match status" value="1"/>
</dbReference>
<dbReference type="PRINTS" id="PR00035">
    <property type="entry name" value="HTHGNTR"/>
</dbReference>
<dbReference type="InterPro" id="IPR008920">
    <property type="entry name" value="TF_FadR/GntR_C"/>
</dbReference>
<evidence type="ECO:0000256" key="2">
    <source>
        <dbReference type="ARBA" id="ARBA00023125"/>
    </source>
</evidence>
<dbReference type="Gene3D" id="1.20.120.530">
    <property type="entry name" value="GntR ligand-binding domain-like"/>
    <property type="match status" value="1"/>
</dbReference>
<accession>F4QSG4</accession>
<dbReference type="GO" id="GO:0003677">
    <property type="term" value="F:DNA binding"/>
    <property type="evidence" value="ECO:0007669"/>
    <property type="project" value="UniProtKB-KW"/>
</dbReference>
<keyword evidence="1" id="KW-0805">Transcription regulation</keyword>
<dbReference type="CDD" id="cd07377">
    <property type="entry name" value="WHTH_GntR"/>
    <property type="match status" value="1"/>
</dbReference>
<evidence type="ECO:0000256" key="3">
    <source>
        <dbReference type="ARBA" id="ARBA00023163"/>
    </source>
</evidence>
<dbReference type="Gene3D" id="1.10.10.10">
    <property type="entry name" value="Winged helix-like DNA-binding domain superfamily/Winged helix DNA-binding domain"/>
    <property type="match status" value="1"/>
</dbReference>
<evidence type="ECO:0000259" key="4">
    <source>
        <dbReference type="PROSITE" id="PS50949"/>
    </source>
</evidence>
<dbReference type="STRING" id="715226.ABI_41070"/>
<dbReference type="InterPro" id="IPR000524">
    <property type="entry name" value="Tscrpt_reg_HTH_GntR"/>
</dbReference>
<dbReference type="Pfam" id="PF00392">
    <property type="entry name" value="GntR"/>
    <property type="match status" value="1"/>
</dbReference>